<evidence type="ECO:0000313" key="1">
    <source>
        <dbReference type="EMBL" id="KAK0486715.1"/>
    </source>
</evidence>
<protein>
    <submittedName>
        <fullName evidence="1">Uncharacterized protein</fullName>
    </submittedName>
</protein>
<accession>A0AA39PLV5</accession>
<dbReference type="Proteomes" id="UP001175228">
    <property type="component" value="Unassembled WGS sequence"/>
</dbReference>
<organism evidence="1 2">
    <name type="scientific">Armillaria luteobubalina</name>
    <dbReference type="NCBI Taxonomy" id="153913"/>
    <lineage>
        <taxon>Eukaryota</taxon>
        <taxon>Fungi</taxon>
        <taxon>Dikarya</taxon>
        <taxon>Basidiomycota</taxon>
        <taxon>Agaricomycotina</taxon>
        <taxon>Agaricomycetes</taxon>
        <taxon>Agaricomycetidae</taxon>
        <taxon>Agaricales</taxon>
        <taxon>Marasmiineae</taxon>
        <taxon>Physalacriaceae</taxon>
        <taxon>Armillaria</taxon>
    </lineage>
</organism>
<proteinExistence type="predicted"/>
<gene>
    <name evidence="1" type="ORF">EDD18DRAFT_1360593</name>
</gene>
<evidence type="ECO:0000313" key="2">
    <source>
        <dbReference type="Proteomes" id="UP001175228"/>
    </source>
</evidence>
<dbReference type="AlphaFoldDB" id="A0AA39PLV5"/>
<reference evidence="1" key="1">
    <citation type="submission" date="2023-06" db="EMBL/GenBank/DDBJ databases">
        <authorList>
            <consortium name="Lawrence Berkeley National Laboratory"/>
            <person name="Ahrendt S."/>
            <person name="Sahu N."/>
            <person name="Indic B."/>
            <person name="Wong-Bajracharya J."/>
            <person name="Merenyi Z."/>
            <person name="Ke H.-M."/>
            <person name="Monk M."/>
            <person name="Kocsube S."/>
            <person name="Drula E."/>
            <person name="Lipzen A."/>
            <person name="Balint B."/>
            <person name="Henrissat B."/>
            <person name="Andreopoulos B."/>
            <person name="Martin F.M."/>
            <person name="Harder C.B."/>
            <person name="Rigling D."/>
            <person name="Ford K.L."/>
            <person name="Foster G.D."/>
            <person name="Pangilinan J."/>
            <person name="Papanicolaou A."/>
            <person name="Barry K."/>
            <person name="LaButti K."/>
            <person name="Viragh M."/>
            <person name="Koriabine M."/>
            <person name="Yan M."/>
            <person name="Riley R."/>
            <person name="Champramary S."/>
            <person name="Plett K.L."/>
            <person name="Tsai I.J."/>
            <person name="Slot J."/>
            <person name="Sipos G."/>
            <person name="Plett J."/>
            <person name="Nagy L.G."/>
            <person name="Grigoriev I.V."/>
        </authorList>
    </citation>
    <scope>NUCLEOTIDE SEQUENCE</scope>
    <source>
        <strain evidence="1">HWK02</strain>
    </source>
</reference>
<name>A0AA39PLV5_9AGAR</name>
<sequence>MDSLPGKPDPFVFYAFTFGVSDGYVGLSQQFTVSQGINYNMPNGAPVKALVTGIVVPVTQWEILTDVINVSPGLTCMRVWHGNGPTDDYVVRVTSHTPTGS</sequence>
<comment type="caution">
    <text evidence="1">The sequence shown here is derived from an EMBL/GenBank/DDBJ whole genome shotgun (WGS) entry which is preliminary data.</text>
</comment>
<keyword evidence="2" id="KW-1185">Reference proteome</keyword>
<dbReference type="EMBL" id="JAUEPU010000046">
    <property type="protein sequence ID" value="KAK0486715.1"/>
    <property type="molecule type" value="Genomic_DNA"/>
</dbReference>